<evidence type="ECO:0000256" key="4">
    <source>
        <dbReference type="ARBA" id="ARBA00022691"/>
    </source>
</evidence>
<evidence type="ECO:0000256" key="3">
    <source>
        <dbReference type="ARBA" id="ARBA00022679"/>
    </source>
</evidence>
<comment type="caution">
    <text evidence="5">The sequence shown here is derived from an EMBL/GenBank/DDBJ whole genome shotgun (WGS) entry which is preliminary data.</text>
</comment>
<evidence type="ECO:0000313" key="5">
    <source>
        <dbReference type="EMBL" id="KAK5107691.1"/>
    </source>
</evidence>
<name>A0AAN7YBY1_9PEZI</name>
<organism evidence="5 6">
    <name type="scientific">Meristemomyces frigidus</name>
    <dbReference type="NCBI Taxonomy" id="1508187"/>
    <lineage>
        <taxon>Eukaryota</taxon>
        <taxon>Fungi</taxon>
        <taxon>Dikarya</taxon>
        <taxon>Ascomycota</taxon>
        <taxon>Pezizomycotina</taxon>
        <taxon>Dothideomycetes</taxon>
        <taxon>Dothideomycetidae</taxon>
        <taxon>Mycosphaerellales</taxon>
        <taxon>Teratosphaeriaceae</taxon>
        <taxon>Meristemomyces</taxon>
    </lineage>
</organism>
<keyword evidence="2" id="KW-0489">Methyltransferase</keyword>
<keyword evidence="3" id="KW-0808">Transferase</keyword>
<accession>A0AAN7YBY1</accession>
<proteinExistence type="predicted"/>
<dbReference type="SUPFAM" id="SSF53335">
    <property type="entry name" value="S-adenosyl-L-methionine-dependent methyltransferases"/>
    <property type="match status" value="1"/>
</dbReference>
<gene>
    <name evidence="5" type="ORF">LTR62_000885</name>
</gene>
<evidence type="ECO:0008006" key="7">
    <source>
        <dbReference type="Google" id="ProtNLM"/>
    </source>
</evidence>
<protein>
    <recommendedName>
        <fullName evidence="7">S-adenosyl-L-methionine-dependent methyltransferase</fullName>
    </recommendedName>
</protein>
<dbReference type="Proteomes" id="UP001310890">
    <property type="component" value="Unassembled WGS sequence"/>
</dbReference>
<dbReference type="EMBL" id="JAVRRL010000110">
    <property type="protein sequence ID" value="KAK5107691.1"/>
    <property type="molecule type" value="Genomic_DNA"/>
</dbReference>
<dbReference type="InterPro" id="IPR029063">
    <property type="entry name" value="SAM-dependent_MTases_sf"/>
</dbReference>
<evidence type="ECO:0000256" key="1">
    <source>
        <dbReference type="ARBA" id="ARBA00022553"/>
    </source>
</evidence>
<dbReference type="CDD" id="cd02440">
    <property type="entry name" value="AdoMet_MTases"/>
    <property type="match status" value="1"/>
</dbReference>
<evidence type="ECO:0000313" key="6">
    <source>
        <dbReference type="Proteomes" id="UP001310890"/>
    </source>
</evidence>
<dbReference type="PANTHER" id="PTHR32183:SF6">
    <property type="entry name" value="CYSTEINE SULFINATE DESULFINASE_CYSTEINE DESULFURASE AND RELATED ENZYMES"/>
    <property type="match status" value="1"/>
</dbReference>
<dbReference type="GO" id="GO:0008757">
    <property type="term" value="F:S-adenosylmethionine-dependent methyltransferase activity"/>
    <property type="evidence" value="ECO:0007669"/>
    <property type="project" value="InterPro"/>
</dbReference>
<keyword evidence="4" id="KW-0949">S-adenosyl-L-methionine</keyword>
<dbReference type="GO" id="GO:0032259">
    <property type="term" value="P:methylation"/>
    <property type="evidence" value="ECO:0007669"/>
    <property type="project" value="UniProtKB-KW"/>
</dbReference>
<dbReference type="Pfam" id="PF05724">
    <property type="entry name" value="TPMT"/>
    <property type="match status" value="1"/>
</dbReference>
<dbReference type="Gene3D" id="3.40.50.150">
    <property type="entry name" value="Vaccinia Virus protein VP39"/>
    <property type="match status" value="1"/>
</dbReference>
<dbReference type="AlphaFoldDB" id="A0AAN7YBY1"/>
<evidence type="ECO:0000256" key="2">
    <source>
        <dbReference type="ARBA" id="ARBA00022603"/>
    </source>
</evidence>
<dbReference type="PANTHER" id="PTHR32183">
    <property type="match status" value="1"/>
</dbReference>
<sequence length="278" mass="30831">MTGFVSSLAEVADYLAGYRRPTSGNQHWAEWHKVNTSLSMDRAMDVGGTGSVGLWPRLARTERLPAESQVLDNNAGREPRSNASGCGTGYDPVMLAQHGFEAWGLELSAKAVRIAEEYARSARRTAKGGSRGESIGPRTINFLQGDFFAHEWQASLPFEATKFDLVYDYTFLCALLPESRKDWATRMAELVKPGGYLICLEFPLWKDNRSPGPPWGMTGVIWDLLANGGDGVLMSNGEGEVEGGEGKFERIQYLKPAESFKQGRGRDMLSVWRRKRSD</sequence>
<keyword evidence="1" id="KW-0597">Phosphoprotein</keyword>
<reference evidence="5" key="1">
    <citation type="submission" date="2023-08" db="EMBL/GenBank/DDBJ databases">
        <title>Black Yeasts Isolated from many extreme environments.</title>
        <authorList>
            <person name="Coleine C."/>
            <person name="Stajich J.E."/>
            <person name="Selbmann L."/>
        </authorList>
    </citation>
    <scope>NUCLEOTIDE SEQUENCE</scope>
    <source>
        <strain evidence="5">CCFEE 5401</strain>
    </source>
</reference>
<dbReference type="PROSITE" id="PS51585">
    <property type="entry name" value="SAM_MT_TPMT"/>
    <property type="match status" value="1"/>
</dbReference>
<dbReference type="InterPro" id="IPR008854">
    <property type="entry name" value="TPMT"/>
</dbReference>